<comment type="caution">
    <text evidence="3">The sequence shown here is derived from an EMBL/GenBank/DDBJ whole genome shotgun (WGS) entry which is preliminary data.</text>
</comment>
<dbReference type="Gene3D" id="3.40.50.2000">
    <property type="entry name" value="Glycogen Phosphorylase B"/>
    <property type="match status" value="2"/>
</dbReference>
<evidence type="ECO:0000259" key="1">
    <source>
        <dbReference type="Pfam" id="PF00534"/>
    </source>
</evidence>
<dbReference type="PANTHER" id="PTHR12526">
    <property type="entry name" value="GLYCOSYLTRANSFERASE"/>
    <property type="match status" value="1"/>
</dbReference>
<evidence type="ECO:0000313" key="3">
    <source>
        <dbReference type="EMBL" id="MDE1469060.1"/>
    </source>
</evidence>
<feature type="domain" description="Glycosyl transferase family 1" evidence="1">
    <location>
        <begin position="218"/>
        <end position="381"/>
    </location>
</feature>
<sequence>MKKQKFEIKNKLLYLLRKNMKKALIVAGTASMIQQFNLNNIEILEKLGYQVDITANFDFGSTFSLEKVKYFQNRLLNENKNVYNISFTRDLSDIKNMLKSYKQIKNLIETNQYTLIHCHMPICSAITRLACKHARTQEDLKVIYTAHGFHFYKGAPIQNILAYKTVEKWMARYTDALITINQEDYAVAKKFRFKQDGEAYYVPGIGIDTKRYQNIKVDKKEKRKELNISEDKFVILSVGELNDNKNHQIVLRALSICNNKKLVYLICGEGFLKTELKNLSKELMIENQVKLLGYRTDIIEIMKIADVFVHPSKREGLPVALMEAMACNLPIIASNVRGNTDLVENNINGFVCNVNKIETYVEALNLMYENKVLLKKMGENNLERIQAFDLHIVKKEMKKIYEINTK</sequence>
<dbReference type="SUPFAM" id="SSF53756">
    <property type="entry name" value="UDP-Glycosyltransferase/glycogen phosphorylase"/>
    <property type="match status" value="1"/>
</dbReference>
<name>A0ABT5UJT1_EUBLI</name>
<dbReference type="Proteomes" id="UP001215087">
    <property type="component" value="Unassembled WGS sequence"/>
</dbReference>
<reference evidence="3 4" key="1">
    <citation type="submission" date="2023-02" db="EMBL/GenBank/DDBJ databases">
        <title>Comparative genome analysis of Eubacterium limosum species.</title>
        <authorList>
            <person name="Bak J.E."/>
        </authorList>
    </citation>
    <scope>NUCLEOTIDE SEQUENCE [LARGE SCALE GENOMIC DNA]</scope>
    <source>
        <strain evidence="3 4">KGMB01548</strain>
    </source>
</reference>
<dbReference type="CDD" id="cd03808">
    <property type="entry name" value="GT4_CapM-like"/>
    <property type="match status" value="1"/>
</dbReference>
<evidence type="ECO:0000313" key="4">
    <source>
        <dbReference type="Proteomes" id="UP001215087"/>
    </source>
</evidence>
<dbReference type="InterPro" id="IPR028098">
    <property type="entry name" value="Glyco_trans_4-like_N"/>
</dbReference>
<keyword evidence="4" id="KW-1185">Reference proteome</keyword>
<gene>
    <name evidence="3" type="ORF">PTZ04_02195</name>
</gene>
<evidence type="ECO:0000259" key="2">
    <source>
        <dbReference type="Pfam" id="PF13477"/>
    </source>
</evidence>
<dbReference type="PANTHER" id="PTHR12526:SF630">
    <property type="entry name" value="GLYCOSYLTRANSFERASE"/>
    <property type="match status" value="1"/>
</dbReference>
<dbReference type="Pfam" id="PF00534">
    <property type="entry name" value="Glycos_transf_1"/>
    <property type="match status" value="1"/>
</dbReference>
<dbReference type="InterPro" id="IPR001296">
    <property type="entry name" value="Glyco_trans_1"/>
</dbReference>
<dbReference type="Pfam" id="PF13477">
    <property type="entry name" value="Glyco_trans_4_2"/>
    <property type="match status" value="1"/>
</dbReference>
<dbReference type="EMBL" id="JAQSVD010000001">
    <property type="protein sequence ID" value="MDE1469060.1"/>
    <property type="molecule type" value="Genomic_DNA"/>
</dbReference>
<feature type="domain" description="Glycosyltransferase subfamily 4-like N-terminal" evidence="2">
    <location>
        <begin position="79"/>
        <end position="181"/>
    </location>
</feature>
<proteinExistence type="predicted"/>
<accession>A0ABT5UJT1</accession>
<protein>
    <submittedName>
        <fullName evidence="3">Glycosyltransferase family 4 protein</fullName>
    </submittedName>
</protein>
<organism evidence="3 4">
    <name type="scientific">Eubacterium limosum</name>
    <dbReference type="NCBI Taxonomy" id="1736"/>
    <lineage>
        <taxon>Bacteria</taxon>
        <taxon>Bacillati</taxon>
        <taxon>Bacillota</taxon>
        <taxon>Clostridia</taxon>
        <taxon>Eubacteriales</taxon>
        <taxon>Eubacteriaceae</taxon>
        <taxon>Eubacterium</taxon>
    </lineage>
</organism>
<dbReference type="RefSeq" id="WP_227207278.1">
    <property type="nucleotide sequence ID" value="NZ_JAJCLO010000006.1"/>
</dbReference>